<evidence type="ECO:0000313" key="3">
    <source>
        <dbReference type="Proteomes" id="UP000626109"/>
    </source>
</evidence>
<dbReference type="AlphaFoldDB" id="A0A813J9M0"/>
<feature type="domain" description="B30.2/SPRY" evidence="1">
    <location>
        <begin position="157"/>
        <end position="367"/>
    </location>
</feature>
<dbReference type="InterPro" id="IPR043136">
    <property type="entry name" value="B30.2/SPRY_sf"/>
</dbReference>
<dbReference type="SUPFAM" id="SSF49899">
    <property type="entry name" value="Concanavalin A-like lectins/glucanases"/>
    <property type="match status" value="1"/>
</dbReference>
<name>A0A813J9M0_POLGL</name>
<comment type="caution">
    <text evidence="2">The sequence shown here is derived from an EMBL/GenBank/DDBJ whole genome shotgun (WGS) entry which is preliminary data.</text>
</comment>
<dbReference type="EMBL" id="CAJNNW010024578">
    <property type="protein sequence ID" value="CAE8673249.1"/>
    <property type="molecule type" value="Genomic_DNA"/>
</dbReference>
<dbReference type="Pfam" id="PF12294">
    <property type="entry name" value="DUF3626"/>
    <property type="match status" value="1"/>
</dbReference>
<dbReference type="InterPro" id="IPR022074">
    <property type="entry name" value="DUF3626"/>
</dbReference>
<dbReference type="Gene3D" id="2.60.120.920">
    <property type="match status" value="1"/>
</dbReference>
<protein>
    <recommendedName>
        <fullName evidence="1">B30.2/SPRY domain-containing protein</fullName>
    </recommendedName>
</protein>
<sequence length="1085" mass="117434">MRAIARLSSCQRAALAQVRQQASVSHERALPGLRESFARLGFGEAELQQVFSWVQDLAPVVVHIHIDSVGAFLESDGFYRNQFETHTSCGALDYGNQTRVGWERDLFGTAYDDAKPFERPKYGALSVMNDYRGVVSAQQYGDSYMVLKDVRLRCTFASTDSGGIAGSRLAVLDKYAHVLQEFNDDELKGLIAVANATAAGGSPQLLRGSSADPTAEWITTGFPELKQQTGRWYFEMELSEGCETPQVGVVTTEFRQNPFAVSTEGVGDDAQGWGACGQHASKWHAGVRQAWGNVWNSDGQQLTERVVVGVAVDIDKKLLWICDGNVWGDKPTFEMSGLASGASLYPAVSMKGRGAYLFGACLQHAPPQLDGEDFQAWPSQHSGPVHVDCPGVGNSAILSIYKEVQIHGEVSLSRNVQRLVVNSKYRVLPKTARSWALNVSGAGVFSGCFRPAGVHCEMPLFRYSTGGTIIFWDSATSLWHIGRGEEPDVSASCFFAPAVEGGGCEPPRVGWNAPPERRGMVAACHFEAALGAVSQQLPLLATWRQTTPEGEVVIYRGTVQEEWAQVAEHTGGLEFDAVWARAVELTQRAFLEKQGFPLAAVVESPAHPYEAKSHSWKKIVRLEGAQGLLVRFASKSVTFDSCAKLAVESLSMDRDHLGLGARVEIEAPPDFRTVLGTVVKQGEGNMVMAQLDKVEGHSLLGGDGDRFAACALEGATTVSVEYTGTTPGSEIEGFLIDMSRPLNPISLGNFCGQGPAQLNGIGKGWCLDILGTFQGPSRGLFLGYLPEDSEARDDPHELYEDLETTLSIFTAALSVEGVTLLFTNGFSAEPRAEAYVTYLPGQTAGEECEFESDDDSALPTVRRLLSSGPAVLAGVGVGWKLDLMRSQTCSDINQRVDTRIKLQAIMDSASTTEEIRAGLLGMDDITLVFSNENSAIERYGPSSWDECTMPGCAAEFMFGTDGDGPNSPERRWGFFALVMASDESRPPPSDEEVDRIASEWEAISSIATGMNTSPVVEKVGWEEGRLKALCAQHGWDFEWMTEDGERLRRTRELQQLSAAPAAGRRSTAAIAAAGAVQPDGFVAGK</sequence>
<evidence type="ECO:0000259" key="1">
    <source>
        <dbReference type="PROSITE" id="PS50188"/>
    </source>
</evidence>
<accession>A0A813J9M0</accession>
<dbReference type="CDD" id="cd11709">
    <property type="entry name" value="SPRY"/>
    <property type="match status" value="1"/>
</dbReference>
<dbReference type="Proteomes" id="UP000626109">
    <property type="component" value="Unassembled WGS sequence"/>
</dbReference>
<evidence type="ECO:0000313" key="2">
    <source>
        <dbReference type="EMBL" id="CAE8673249.1"/>
    </source>
</evidence>
<dbReference type="InterPro" id="IPR013320">
    <property type="entry name" value="ConA-like_dom_sf"/>
</dbReference>
<organism evidence="2 3">
    <name type="scientific">Polarella glacialis</name>
    <name type="common">Dinoflagellate</name>
    <dbReference type="NCBI Taxonomy" id="89957"/>
    <lineage>
        <taxon>Eukaryota</taxon>
        <taxon>Sar</taxon>
        <taxon>Alveolata</taxon>
        <taxon>Dinophyceae</taxon>
        <taxon>Suessiales</taxon>
        <taxon>Suessiaceae</taxon>
        <taxon>Polarella</taxon>
    </lineage>
</organism>
<gene>
    <name evidence="2" type="ORF">PGLA2088_LOCUS18446</name>
</gene>
<reference evidence="2" key="1">
    <citation type="submission" date="2021-02" db="EMBL/GenBank/DDBJ databases">
        <authorList>
            <person name="Dougan E. K."/>
            <person name="Rhodes N."/>
            <person name="Thang M."/>
            <person name="Chan C."/>
        </authorList>
    </citation>
    <scope>NUCLEOTIDE SEQUENCE</scope>
</reference>
<dbReference type="InterPro" id="IPR001870">
    <property type="entry name" value="B30.2/SPRY"/>
</dbReference>
<dbReference type="PROSITE" id="PS50188">
    <property type="entry name" value="B302_SPRY"/>
    <property type="match status" value="1"/>
</dbReference>
<proteinExistence type="predicted"/>